<feature type="domain" description="HAMP" evidence="24">
    <location>
        <begin position="377"/>
        <end position="431"/>
    </location>
</feature>
<dbReference type="SMART" id="SM00387">
    <property type="entry name" value="HATPase_c"/>
    <property type="match status" value="1"/>
</dbReference>
<evidence type="ECO:0000256" key="6">
    <source>
        <dbReference type="ARBA" id="ARBA00022553"/>
    </source>
</evidence>
<feature type="compositionally biased region" description="Basic and acidic residues" evidence="21">
    <location>
        <begin position="957"/>
        <end position="966"/>
    </location>
</feature>
<dbReference type="Gene3D" id="6.10.340.10">
    <property type="match status" value="1"/>
</dbReference>
<reference evidence="25 26" key="1">
    <citation type="submission" date="2020-02" db="EMBL/GenBank/DDBJ databases">
        <title>Whole genome shotgun sequence of Streptomyces diastaticus subsp. diastaticus NBRC 13412.</title>
        <authorList>
            <person name="Ichikawa N."/>
            <person name="Komaki H."/>
            <person name="Tamura T."/>
        </authorList>
    </citation>
    <scope>NUCLEOTIDE SEQUENCE [LARGE SCALE GENOMIC DNA]</scope>
    <source>
        <strain evidence="25 26">NBRC 13412</strain>
    </source>
</reference>
<feature type="transmembrane region" description="Helical" evidence="22">
    <location>
        <begin position="44"/>
        <end position="64"/>
    </location>
</feature>
<comment type="cofactor">
    <cofactor evidence="3">
        <name>Mg(2+)</name>
        <dbReference type="ChEBI" id="CHEBI:18420"/>
    </cofactor>
</comment>
<feature type="compositionally biased region" description="Acidic residues" evidence="21">
    <location>
        <begin position="842"/>
        <end position="852"/>
    </location>
</feature>
<dbReference type="PROSITE" id="PS50885">
    <property type="entry name" value="HAMP"/>
    <property type="match status" value="1"/>
</dbReference>
<dbReference type="InterPro" id="IPR005467">
    <property type="entry name" value="His_kinase_dom"/>
</dbReference>
<dbReference type="InterPro" id="IPR003594">
    <property type="entry name" value="HATPase_dom"/>
</dbReference>
<evidence type="ECO:0000256" key="5">
    <source>
        <dbReference type="ARBA" id="ARBA00012438"/>
    </source>
</evidence>
<dbReference type="GO" id="GO:0016301">
    <property type="term" value="F:kinase activity"/>
    <property type="evidence" value="ECO:0007669"/>
    <property type="project" value="UniProtKB-KW"/>
</dbReference>
<evidence type="ECO:0000256" key="18">
    <source>
        <dbReference type="ARBA" id="ARBA00023211"/>
    </source>
</evidence>
<dbReference type="PANTHER" id="PTHR44936">
    <property type="entry name" value="SENSOR PROTEIN CREC"/>
    <property type="match status" value="1"/>
</dbReference>
<dbReference type="PANTHER" id="PTHR44936:SF9">
    <property type="entry name" value="SENSOR PROTEIN CREC"/>
    <property type="match status" value="1"/>
</dbReference>
<evidence type="ECO:0000256" key="21">
    <source>
        <dbReference type="SAM" id="MobiDB-lite"/>
    </source>
</evidence>
<evidence type="ECO:0000256" key="22">
    <source>
        <dbReference type="SAM" id="Phobius"/>
    </source>
</evidence>
<evidence type="ECO:0000256" key="15">
    <source>
        <dbReference type="ARBA" id="ARBA00022989"/>
    </source>
</evidence>
<evidence type="ECO:0000256" key="3">
    <source>
        <dbReference type="ARBA" id="ARBA00001946"/>
    </source>
</evidence>
<feature type="region of interest" description="Disordered" evidence="21">
    <location>
        <begin position="724"/>
        <end position="1037"/>
    </location>
</feature>
<feature type="compositionally biased region" description="Low complexity" evidence="21">
    <location>
        <begin position="23"/>
        <end position="33"/>
    </location>
</feature>
<evidence type="ECO:0000256" key="1">
    <source>
        <dbReference type="ARBA" id="ARBA00000085"/>
    </source>
</evidence>
<keyword evidence="18" id="KW-0464">Manganese</keyword>
<dbReference type="PRINTS" id="PR00344">
    <property type="entry name" value="BCTRLSENSOR"/>
</dbReference>
<dbReference type="EC" id="2.7.13.3" evidence="5"/>
<dbReference type="Gene3D" id="3.30.565.10">
    <property type="entry name" value="Histidine kinase-like ATPase, C-terminal domain"/>
    <property type="match status" value="1"/>
</dbReference>
<evidence type="ECO:0000256" key="9">
    <source>
        <dbReference type="ARBA" id="ARBA00022741"/>
    </source>
</evidence>
<keyword evidence="26" id="KW-1185">Reference proteome</keyword>
<dbReference type="RefSeq" id="WP_276529957.1">
    <property type="nucleotide sequence ID" value="NZ_BLLN01000005.1"/>
</dbReference>
<keyword evidence="6" id="KW-0597">Phosphoprotein</keyword>
<evidence type="ECO:0000256" key="4">
    <source>
        <dbReference type="ARBA" id="ARBA00004370"/>
    </source>
</evidence>
<comment type="subcellular location">
    <subcellularLocation>
        <location evidence="4">Membrane</location>
    </subcellularLocation>
</comment>
<evidence type="ECO:0000256" key="10">
    <source>
        <dbReference type="ARBA" id="ARBA00022777"/>
    </source>
</evidence>
<protein>
    <recommendedName>
        <fullName evidence="19">Signal transduction histidine-protein kinase/phosphatase MprB</fullName>
        <ecNumber evidence="5">2.7.13.3</ecNumber>
    </recommendedName>
    <alternativeName>
        <fullName evidence="20">Mycobacterial persistence regulator B</fullName>
    </alternativeName>
</protein>
<keyword evidence="12" id="KW-0067">ATP-binding</keyword>
<feature type="compositionally biased region" description="Low complexity" evidence="21">
    <location>
        <begin position="853"/>
        <end position="868"/>
    </location>
</feature>
<comment type="catalytic activity">
    <reaction evidence="1">
        <text>ATP + protein L-histidine = ADP + protein N-phospho-L-histidine.</text>
        <dbReference type="EC" id="2.7.13.3"/>
    </reaction>
</comment>
<keyword evidence="11" id="KW-0378">Hydrolase</keyword>
<feature type="domain" description="Histidine kinase" evidence="23">
    <location>
        <begin position="584"/>
        <end position="695"/>
    </location>
</feature>
<evidence type="ECO:0000256" key="14">
    <source>
        <dbReference type="ARBA" id="ARBA00022912"/>
    </source>
</evidence>
<keyword evidence="15 22" id="KW-1133">Transmembrane helix</keyword>
<proteinExistence type="predicted"/>
<evidence type="ECO:0000256" key="2">
    <source>
        <dbReference type="ARBA" id="ARBA00001936"/>
    </source>
</evidence>
<keyword evidence="8 22" id="KW-0812">Transmembrane</keyword>
<dbReference type="EMBL" id="BLLN01000005">
    <property type="protein sequence ID" value="GFH74589.1"/>
    <property type="molecule type" value="Genomic_DNA"/>
</dbReference>
<evidence type="ECO:0000259" key="24">
    <source>
        <dbReference type="PROSITE" id="PS50885"/>
    </source>
</evidence>
<name>A0ABQ1CWH2_STRDI</name>
<evidence type="ECO:0000256" key="17">
    <source>
        <dbReference type="ARBA" id="ARBA00023016"/>
    </source>
</evidence>
<dbReference type="SUPFAM" id="SSF55874">
    <property type="entry name" value="ATPase domain of HSP90 chaperone/DNA topoisomerase II/histidine kinase"/>
    <property type="match status" value="1"/>
</dbReference>
<dbReference type="PROSITE" id="PS50109">
    <property type="entry name" value="HIS_KIN"/>
    <property type="match status" value="1"/>
</dbReference>
<dbReference type="Pfam" id="PF08376">
    <property type="entry name" value="NIT"/>
    <property type="match status" value="1"/>
</dbReference>
<feature type="compositionally biased region" description="Basic residues" evidence="21">
    <location>
        <begin position="1"/>
        <end position="10"/>
    </location>
</feature>
<accession>A0ABQ1CWH2</accession>
<keyword evidence="9" id="KW-0547">Nucleotide-binding</keyword>
<evidence type="ECO:0000256" key="11">
    <source>
        <dbReference type="ARBA" id="ARBA00022801"/>
    </source>
</evidence>
<dbReference type="InterPro" id="IPR004358">
    <property type="entry name" value="Sig_transdc_His_kin-like_C"/>
</dbReference>
<dbReference type="InterPro" id="IPR003660">
    <property type="entry name" value="HAMP_dom"/>
</dbReference>
<feature type="region of interest" description="Disordered" evidence="21">
    <location>
        <begin position="1"/>
        <end position="36"/>
    </location>
</feature>
<dbReference type="Proteomes" id="UP000472710">
    <property type="component" value="Unassembled WGS sequence"/>
</dbReference>
<keyword evidence="14" id="KW-0904">Protein phosphatase</keyword>
<evidence type="ECO:0000256" key="19">
    <source>
        <dbReference type="ARBA" id="ARBA00040454"/>
    </source>
</evidence>
<keyword evidence="7" id="KW-0808">Transferase</keyword>
<keyword evidence="17" id="KW-0346">Stress response</keyword>
<dbReference type="InterPro" id="IPR036890">
    <property type="entry name" value="HATPase_C_sf"/>
</dbReference>
<evidence type="ECO:0000259" key="23">
    <source>
        <dbReference type="PROSITE" id="PS50109"/>
    </source>
</evidence>
<evidence type="ECO:0000256" key="16">
    <source>
        <dbReference type="ARBA" id="ARBA00023012"/>
    </source>
</evidence>
<evidence type="ECO:0000256" key="13">
    <source>
        <dbReference type="ARBA" id="ARBA00022842"/>
    </source>
</evidence>
<keyword evidence="16" id="KW-0902">Two-component regulatory system</keyword>
<keyword evidence="13" id="KW-0460">Magnesium</keyword>
<dbReference type="InterPro" id="IPR050980">
    <property type="entry name" value="2C_sensor_his_kinase"/>
</dbReference>
<dbReference type="InterPro" id="IPR013587">
    <property type="entry name" value="Nitrate/nitrite_sensing"/>
</dbReference>
<evidence type="ECO:0000256" key="8">
    <source>
        <dbReference type="ARBA" id="ARBA00022692"/>
    </source>
</evidence>
<sequence>MRAPVQKKRSRDKDGRTGNQSDASAPTPEAAARPARKARVRNRLIIAVAVVAAAVAGAGVPSVVAASGQATDAQELVEFSELTQQAVTLSHSLADERDEVTAYIAAGRPEGSGLSEKRSSRVDRQIEEIREGAPHTLRETLDTIGSVRRQALTGKGDALDAHNAYATAIDELHGTAQELVAKLPTRSGPGRLALTDLDRAVEQATATRGLLLAALAVPSSTSQTGIDPATGLPVQTQAGTAEETRTRDALSAAAQQAQVAERAALAAFERGASPENKASYRNTVSGPEVTTAEKYLARLTGAPTLSEEDAALKPAKVDAALTARIEQMRGVENALAAARTGQLAEQRDEDVLALEVQIGLVGLCLLLAVGMSMGMARSLTRPLAVLRLGTARLAADPAGEEPLKFTGRNDEFAEVVRSVNALHAHLAGLHERLTGLETDRKHLVGERVSMAEERDALRKELAASTAHLERARQSIHGTFVNLALRSLGLVERQLTVIENLEDSEQDPDRLATLFKLDHFATVMRRHSENLLVLAGAEHGHSHAGPVPLVDVARAAVSETERYERIRISALPPHAHLAGFAADDLSHLLAELMENATSFSPPDAQVEVSGWLLESGEVMLSVQDEGIGMSEERLAELNKRLARVGTDGLYEPDGDGGLGLGLYVVARIAARHGIRVQLRTQQQGGVTSVVVLPKSILAAAPSGTLPASADASGGSAPVQLAGADAEANSNVLPAPRRDTPDEDTPDEDTPARGTTDRVIAAAERAVRARDEAEARAEAGQAAPGEENDEAAAPAEDEPARSNGEEPGAPTRDTPAGSTGDEAAPVATDAGAGPRDTAARQDEESGEADADAGPDADAAPAEAKAQASPETTMELYLPSPRREQPAQDLADAADEAGQDEREAGGRTAAEEPREAAGPAVPGPYAIGPDAHERTPDEAAAPSDSVPAPRPALDQQPAEPAERVTDKGLPKRTPKLTAPAAAPKKRAGGVDAEKLRRRLGGFHSGAQAGRRDVEAEIAEQPDLAGPTGEAQGDSAEEARS</sequence>
<feature type="compositionally biased region" description="Basic and acidic residues" evidence="21">
    <location>
        <begin position="896"/>
        <end position="912"/>
    </location>
</feature>
<evidence type="ECO:0000256" key="12">
    <source>
        <dbReference type="ARBA" id="ARBA00022840"/>
    </source>
</evidence>
<dbReference type="GeneID" id="95068428"/>
<evidence type="ECO:0000313" key="25">
    <source>
        <dbReference type="EMBL" id="GFH74589.1"/>
    </source>
</evidence>
<evidence type="ECO:0000313" key="26">
    <source>
        <dbReference type="Proteomes" id="UP000472710"/>
    </source>
</evidence>
<keyword evidence="22" id="KW-0472">Membrane</keyword>
<gene>
    <name evidence="25" type="ORF">Sdia_53570</name>
</gene>
<evidence type="ECO:0000256" key="20">
    <source>
        <dbReference type="ARBA" id="ARBA00041776"/>
    </source>
</evidence>
<dbReference type="Pfam" id="PF02518">
    <property type="entry name" value="HATPase_c"/>
    <property type="match status" value="1"/>
</dbReference>
<organism evidence="25 26">
    <name type="scientific">Streptomyces diastaticus subsp. diastaticus</name>
    <dbReference type="NCBI Taxonomy" id="68040"/>
    <lineage>
        <taxon>Bacteria</taxon>
        <taxon>Bacillati</taxon>
        <taxon>Actinomycetota</taxon>
        <taxon>Actinomycetes</taxon>
        <taxon>Kitasatosporales</taxon>
        <taxon>Streptomycetaceae</taxon>
        <taxon>Streptomyces</taxon>
        <taxon>Streptomyces diastaticus group</taxon>
    </lineage>
</organism>
<feature type="compositionally biased region" description="Basic and acidic residues" evidence="21">
    <location>
        <begin position="763"/>
        <end position="775"/>
    </location>
</feature>
<comment type="caution">
    <text evidence="25">The sequence shown here is derived from an EMBL/GenBank/DDBJ whole genome shotgun (WGS) entry which is preliminary data.</text>
</comment>
<keyword evidence="10 25" id="KW-0418">Kinase</keyword>
<evidence type="ECO:0000256" key="7">
    <source>
        <dbReference type="ARBA" id="ARBA00022679"/>
    </source>
</evidence>
<comment type="cofactor">
    <cofactor evidence="2">
        <name>Mn(2+)</name>
        <dbReference type="ChEBI" id="CHEBI:29035"/>
    </cofactor>
</comment>